<accession>A0A6I9S397</accession>
<dbReference type="PANTHER" id="PTHR47926:SF342">
    <property type="entry name" value="TETRATRICOPEPTIDE-LIKE HELICAL DOMAIN-CONTAINING PROTEIN-RELATED"/>
    <property type="match status" value="1"/>
</dbReference>
<evidence type="ECO:0000313" key="4">
    <source>
        <dbReference type="Proteomes" id="UP000504607"/>
    </source>
</evidence>
<dbReference type="SUPFAM" id="SSF48452">
    <property type="entry name" value="TPR-like"/>
    <property type="match status" value="1"/>
</dbReference>
<dbReference type="FunFam" id="1.25.40.10:FF:000031">
    <property type="entry name" value="Pentatricopeptide repeat-containing protein mitochondrial"/>
    <property type="match status" value="1"/>
</dbReference>
<feature type="repeat" description="PPR" evidence="2">
    <location>
        <begin position="204"/>
        <end position="238"/>
    </location>
</feature>
<dbReference type="RefSeq" id="XP_010937017.1">
    <property type="nucleotide sequence ID" value="XM_010938715.3"/>
</dbReference>
<dbReference type="Pfam" id="PF14432">
    <property type="entry name" value="DYW_deaminase"/>
    <property type="match status" value="1"/>
</dbReference>
<dbReference type="GeneID" id="105056497"/>
<proteinExistence type="predicted"/>
<gene>
    <name evidence="5" type="primary">LOC105056497</name>
</gene>
<dbReference type="InterPro" id="IPR046849">
    <property type="entry name" value="E2_motif"/>
</dbReference>
<dbReference type="Pfam" id="PF20430">
    <property type="entry name" value="Eplus_motif"/>
    <property type="match status" value="1"/>
</dbReference>
<dbReference type="PROSITE" id="PS51375">
    <property type="entry name" value="PPR"/>
    <property type="match status" value="4"/>
</dbReference>
<dbReference type="Proteomes" id="UP000504607">
    <property type="component" value="Chromosome 13"/>
</dbReference>
<name>A0A6I9S397_ELAGV</name>
<dbReference type="KEGG" id="egu:105056497"/>
<dbReference type="GO" id="GO:0008270">
    <property type="term" value="F:zinc ion binding"/>
    <property type="evidence" value="ECO:0007669"/>
    <property type="project" value="InterPro"/>
</dbReference>
<dbReference type="PANTHER" id="PTHR47926">
    <property type="entry name" value="PENTATRICOPEPTIDE REPEAT-CONTAINING PROTEIN"/>
    <property type="match status" value="1"/>
</dbReference>
<dbReference type="AlphaFoldDB" id="A0A6I9S397"/>
<reference evidence="5" key="1">
    <citation type="submission" date="2025-08" db="UniProtKB">
        <authorList>
            <consortium name="RefSeq"/>
        </authorList>
    </citation>
    <scope>IDENTIFICATION</scope>
</reference>
<dbReference type="Pfam" id="PF01535">
    <property type="entry name" value="PPR"/>
    <property type="match status" value="4"/>
</dbReference>
<evidence type="ECO:0000256" key="1">
    <source>
        <dbReference type="ARBA" id="ARBA00022737"/>
    </source>
</evidence>
<sequence>MRVPPFAKTISPLTVSTLIKSLHSLAANPPPLPSCKDFDSYASLLRRCAAEKSIVDARRVHLHMKKAGFPYLSLGNKLVDAYLKCGAIDDAREVFDEMPKPHIVLWNAMISSYTRCRRSKEAIFLFQGLLSEGVAADEFTFSSILRAFSNLHLIAEGRGAHGRLVVLGLEAMNAFVGSALIDMYAKFGRLRDARAAYDRISDKDVVLVTALVVGYTQNAEDGEAICLFRDMVNSGIKPNEFTFASVLIACGNLRELRKGMVIHGVCAKSGFETGNSSQTSLLSMYSKCGHIDDSLEVFKQIVNPNVVTWTAIIGCLVCNQREELALSMFRSMVRDSVCLNAFALSTVLQGCSALALFEQGKLIHACAIKIGLDTDSFVGSMLVDTYGKCGRVGMAKLVFDSLPGFDLVLMNSMINAYAQNGHGLEAVGLFDLMQDLGLEPDDATLTSALAACSNAGLVDEGRRIFSFIKNKYSFGPSNDHYACMVDLLGRAGGLKEAEELITNIKKPDKVLWRTLLGACKIHGEVEMAKTAARKVLELDPSDAGTYILLSNIYASLGQWNEVISMKSEMRYMKLKKGPAMSWIKVDREVHTFMAGDKSHPQAEEIYKELERLIERTKGLGYVPDTKFVLQELDELEKERSLYYHSEKLAVAFGVLRVKGQGNTSITIFKNLRFCGDCHAWIKLVSKDLGKEIIARDAKRFHHFRDGLCSCQDYW</sequence>
<dbReference type="OrthoDB" id="185373at2759"/>
<dbReference type="InterPro" id="IPR032867">
    <property type="entry name" value="DYW_dom"/>
</dbReference>
<dbReference type="Pfam" id="PF13041">
    <property type="entry name" value="PPR_2"/>
    <property type="match status" value="2"/>
</dbReference>
<dbReference type="InterPro" id="IPR046960">
    <property type="entry name" value="PPR_At4g14850-like_plant"/>
</dbReference>
<protein>
    <submittedName>
        <fullName evidence="5">Pentatricopeptide repeat-containing protein At5g65570</fullName>
    </submittedName>
</protein>
<keyword evidence="1" id="KW-0677">Repeat</keyword>
<dbReference type="FunFam" id="1.25.40.10:FF:000351">
    <property type="entry name" value="Pentatricopeptide repeat-containing protein"/>
    <property type="match status" value="1"/>
</dbReference>
<evidence type="ECO:0000313" key="5">
    <source>
        <dbReference type="RefSeq" id="XP_010937017.1"/>
    </source>
</evidence>
<keyword evidence="4" id="KW-1185">Reference proteome</keyword>
<feature type="domain" description="DYW" evidence="3">
    <location>
        <begin position="620"/>
        <end position="714"/>
    </location>
</feature>
<evidence type="ECO:0000259" key="3">
    <source>
        <dbReference type="Pfam" id="PF14432"/>
    </source>
</evidence>
<dbReference type="InParanoid" id="A0A6I9S397"/>
<organism evidence="4 5">
    <name type="scientific">Elaeis guineensis var. tenera</name>
    <name type="common">Oil palm</name>
    <dbReference type="NCBI Taxonomy" id="51953"/>
    <lineage>
        <taxon>Eukaryota</taxon>
        <taxon>Viridiplantae</taxon>
        <taxon>Streptophyta</taxon>
        <taxon>Embryophyta</taxon>
        <taxon>Tracheophyta</taxon>
        <taxon>Spermatophyta</taxon>
        <taxon>Magnoliopsida</taxon>
        <taxon>Liliopsida</taxon>
        <taxon>Arecaceae</taxon>
        <taxon>Arecoideae</taxon>
        <taxon>Cocoseae</taxon>
        <taxon>Elaeidinae</taxon>
        <taxon>Elaeis</taxon>
    </lineage>
</organism>
<feature type="repeat" description="PPR" evidence="2">
    <location>
        <begin position="102"/>
        <end position="136"/>
    </location>
</feature>
<evidence type="ECO:0000256" key="2">
    <source>
        <dbReference type="PROSITE-ProRule" id="PRU00708"/>
    </source>
</evidence>
<feature type="repeat" description="PPR" evidence="2">
    <location>
        <begin position="305"/>
        <end position="339"/>
    </location>
</feature>
<dbReference type="Pfam" id="PF20431">
    <property type="entry name" value="E_motif"/>
    <property type="match status" value="1"/>
</dbReference>
<dbReference type="GO" id="GO:0003723">
    <property type="term" value="F:RNA binding"/>
    <property type="evidence" value="ECO:0007669"/>
    <property type="project" value="InterPro"/>
</dbReference>
<dbReference type="NCBIfam" id="TIGR00756">
    <property type="entry name" value="PPR"/>
    <property type="match status" value="3"/>
</dbReference>
<dbReference type="InterPro" id="IPR011990">
    <property type="entry name" value="TPR-like_helical_dom_sf"/>
</dbReference>
<dbReference type="InterPro" id="IPR002885">
    <property type="entry name" value="PPR_rpt"/>
</dbReference>
<feature type="repeat" description="PPR" evidence="2">
    <location>
        <begin position="406"/>
        <end position="440"/>
    </location>
</feature>
<dbReference type="FunFam" id="1.25.40.10:FF:000366">
    <property type="entry name" value="Pentatricopeptide (PPR) repeat-containing protein"/>
    <property type="match status" value="1"/>
</dbReference>
<dbReference type="Gene3D" id="1.25.40.10">
    <property type="entry name" value="Tetratricopeptide repeat domain"/>
    <property type="match status" value="5"/>
</dbReference>
<dbReference type="GO" id="GO:0009451">
    <property type="term" value="P:RNA modification"/>
    <property type="evidence" value="ECO:0007669"/>
    <property type="project" value="InterPro"/>
</dbReference>
<dbReference type="InterPro" id="IPR046848">
    <property type="entry name" value="E_motif"/>
</dbReference>